<sequence>MLRNRKKEVNDVIYKIFKKNNQFEVFTFNENENSYLEFIKMFTSKGYSQFIVTTDIMINLMQIVRSNKGIVKDINIQEELYDSDTLNVFKELPSKMREDENFNIKQFMQDYDVENSIDIINIDIKFKGKYFSIRSNGIIFTDEQEDNEDIQLIKRLFLGTFNEKN</sequence>
<reference evidence="1" key="1">
    <citation type="submission" date="2020-12" db="EMBL/GenBank/DDBJ databases">
        <title>Staphylococcus epidermidis phages transfer antimicrobial resistance plasmids and mobilize chromosomal islands.</title>
        <authorList>
            <person name="Fisarova L."/>
            <person name="Botka T."/>
            <person name="Du X."/>
            <person name="Maslanova I."/>
            <person name="Bardy P."/>
            <person name="Pantucek R."/>
            <person name="Muhlenbruch L."/>
            <person name="Benesik M."/>
            <person name="Winstel V."/>
            <person name="Larsen J."/>
            <person name="Rosenstein R."/>
            <person name="Peschel A."/>
            <person name="Doskar J."/>
        </authorList>
    </citation>
    <scope>NUCLEOTIDE SEQUENCE</scope>
    <source>
        <strain evidence="1">SE48</strain>
    </source>
</reference>
<name>A0A894TPE5_STAEP</name>
<proteinExistence type="predicted"/>
<dbReference type="EMBL" id="MW368309">
    <property type="protein sequence ID" value="QRX38701.1"/>
    <property type="molecule type" value="Genomic_DNA"/>
</dbReference>
<protein>
    <submittedName>
        <fullName evidence="1">Uncharacterized protein</fullName>
    </submittedName>
</protein>
<organism evidence="1">
    <name type="scientific">Staphylococcus epidermidis</name>
    <dbReference type="NCBI Taxonomy" id="1282"/>
    <lineage>
        <taxon>Bacteria</taxon>
        <taxon>Bacillati</taxon>
        <taxon>Bacillota</taxon>
        <taxon>Bacilli</taxon>
        <taxon>Bacillales</taxon>
        <taxon>Staphylococcaceae</taxon>
        <taxon>Staphylococcus</taxon>
    </lineage>
</organism>
<accession>A0A894TPE5</accession>
<evidence type="ECO:0000313" key="1">
    <source>
        <dbReference type="EMBL" id="QRX38701.1"/>
    </source>
</evidence>
<dbReference type="AlphaFoldDB" id="A0A894TPE5"/>